<sequence>MSTLANVHPRRQLVVARESTPSPSTPTSPEMDSKKIGFVLQWVESLARGIQVLKANQREALAMLTFR</sequence>
<dbReference type="AlphaFoldDB" id="E9GH84"/>
<organism evidence="2 3">
    <name type="scientific">Daphnia pulex</name>
    <name type="common">Water flea</name>
    <dbReference type="NCBI Taxonomy" id="6669"/>
    <lineage>
        <taxon>Eukaryota</taxon>
        <taxon>Metazoa</taxon>
        <taxon>Ecdysozoa</taxon>
        <taxon>Arthropoda</taxon>
        <taxon>Crustacea</taxon>
        <taxon>Branchiopoda</taxon>
        <taxon>Diplostraca</taxon>
        <taxon>Cladocera</taxon>
        <taxon>Anomopoda</taxon>
        <taxon>Daphniidae</taxon>
        <taxon>Daphnia</taxon>
    </lineage>
</organism>
<dbReference type="EMBL" id="GL732544">
    <property type="protein sequence ID" value="EFX81228.1"/>
    <property type="molecule type" value="Genomic_DNA"/>
</dbReference>
<dbReference type="HOGENOM" id="CLU_2815025_0_0_1"/>
<feature type="region of interest" description="Disordered" evidence="1">
    <location>
        <begin position="1"/>
        <end position="32"/>
    </location>
</feature>
<gene>
    <name evidence="2" type="ORF">DAPPUDRAFT_242681</name>
</gene>
<protein>
    <submittedName>
        <fullName evidence="2">Uncharacterized protein</fullName>
    </submittedName>
</protein>
<evidence type="ECO:0000256" key="1">
    <source>
        <dbReference type="SAM" id="MobiDB-lite"/>
    </source>
</evidence>
<dbReference type="InParanoid" id="E9GH84"/>
<evidence type="ECO:0000313" key="3">
    <source>
        <dbReference type="Proteomes" id="UP000000305"/>
    </source>
</evidence>
<feature type="compositionally biased region" description="Low complexity" evidence="1">
    <location>
        <begin position="19"/>
        <end position="29"/>
    </location>
</feature>
<reference evidence="2 3" key="1">
    <citation type="journal article" date="2011" name="Science">
        <title>The ecoresponsive genome of Daphnia pulex.</title>
        <authorList>
            <person name="Colbourne J.K."/>
            <person name="Pfrender M.E."/>
            <person name="Gilbert D."/>
            <person name="Thomas W.K."/>
            <person name="Tucker A."/>
            <person name="Oakley T.H."/>
            <person name="Tokishita S."/>
            <person name="Aerts A."/>
            <person name="Arnold G.J."/>
            <person name="Basu M.K."/>
            <person name="Bauer D.J."/>
            <person name="Caceres C.E."/>
            <person name="Carmel L."/>
            <person name="Casola C."/>
            <person name="Choi J.H."/>
            <person name="Detter J.C."/>
            <person name="Dong Q."/>
            <person name="Dusheyko S."/>
            <person name="Eads B.D."/>
            <person name="Frohlich T."/>
            <person name="Geiler-Samerotte K.A."/>
            <person name="Gerlach D."/>
            <person name="Hatcher P."/>
            <person name="Jogdeo S."/>
            <person name="Krijgsveld J."/>
            <person name="Kriventseva E.V."/>
            <person name="Kultz D."/>
            <person name="Laforsch C."/>
            <person name="Lindquist E."/>
            <person name="Lopez J."/>
            <person name="Manak J.R."/>
            <person name="Muller J."/>
            <person name="Pangilinan J."/>
            <person name="Patwardhan R.P."/>
            <person name="Pitluck S."/>
            <person name="Pritham E.J."/>
            <person name="Rechtsteiner A."/>
            <person name="Rho M."/>
            <person name="Rogozin I.B."/>
            <person name="Sakarya O."/>
            <person name="Salamov A."/>
            <person name="Schaack S."/>
            <person name="Shapiro H."/>
            <person name="Shiga Y."/>
            <person name="Skalitzky C."/>
            <person name="Smith Z."/>
            <person name="Souvorov A."/>
            <person name="Sung W."/>
            <person name="Tang Z."/>
            <person name="Tsuchiya D."/>
            <person name="Tu H."/>
            <person name="Vos H."/>
            <person name="Wang M."/>
            <person name="Wolf Y.I."/>
            <person name="Yamagata H."/>
            <person name="Yamada T."/>
            <person name="Ye Y."/>
            <person name="Shaw J.R."/>
            <person name="Andrews J."/>
            <person name="Crease T.J."/>
            <person name="Tang H."/>
            <person name="Lucas S.M."/>
            <person name="Robertson H.M."/>
            <person name="Bork P."/>
            <person name="Koonin E.V."/>
            <person name="Zdobnov E.M."/>
            <person name="Grigoriev I.V."/>
            <person name="Lynch M."/>
            <person name="Boore J.L."/>
        </authorList>
    </citation>
    <scope>NUCLEOTIDE SEQUENCE [LARGE SCALE GENOMIC DNA]</scope>
</reference>
<evidence type="ECO:0000313" key="2">
    <source>
        <dbReference type="EMBL" id="EFX81228.1"/>
    </source>
</evidence>
<dbReference type="KEGG" id="dpx:DAPPUDRAFT_242681"/>
<proteinExistence type="predicted"/>
<keyword evidence="3" id="KW-1185">Reference proteome</keyword>
<dbReference type="Proteomes" id="UP000000305">
    <property type="component" value="Unassembled WGS sequence"/>
</dbReference>
<accession>E9GH84</accession>
<name>E9GH84_DAPPU</name>